<gene>
    <name evidence="2" type="ORF">UFOPK1740_00169</name>
</gene>
<proteinExistence type="predicted"/>
<feature type="domain" description="HTH luxR-type" evidence="1">
    <location>
        <begin position="114"/>
        <end position="171"/>
    </location>
</feature>
<dbReference type="InterPro" id="IPR000792">
    <property type="entry name" value="Tscrpt_reg_LuxR_C"/>
</dbReference>
<name>A0A6J6E4J8_9ZZZZ</name>
<dbReference type="AlphaFoldDB" id="A0A6J6E4J8"/>
<evidence type="ECO:0000259" key="1">
    <source>
        <dbReference type="SMART" id="SM00421"/>
    </source>
</evidence>
<dbReference type="InterPro" id="IPR016032">
    <property type="entry name" value="Sig_transdc_resp-reg_C-effctor"/>
</dbReference>
<protein>
    <submittedName>
        <fullName evidence="2">Unannotated protein</fullName>
    </submittedName>
</protein>
<dbReference type="InterPro" id="IPR036388">
    <property type="entry name" value="WH-like_DNA-bd_sf"/>
</dbReference>
<dbReference type="GO" id="GO:0006355">
    <property type="term" value="P:regulation of DNA-templated transcription"/>
    <property type="evidence" value="ECO:0007669"/>
    <property type="project" value="InterPro"/>
</dbReference>
<accession>A0A6J6E4J8</accession>
<dbReference type="SMART" id="SM00421">
    <property type="entry name" value="HTH_LUXR"/>
    <property type="match status" value="1"/>
</dbReference>
<dbReference type="Gene3D" id="1.10.10.10">
    <property type="entry name" value="Winged helix-like DNA-binding domain superfamily/Winged helix DNA-binding domain"/>
    <property type="match status" value="1"/>
</dbReference>
<dbReference type="GO" id="GO:0003677">
    <property type="term" value="F:DNA binding"/>
    <property type="evidence" value="ECO:0007669"/>
    <property type="project" value="InterPro"/>
</dbReference>
<dbReference type="EMBL" id="CAEZTU010000004">
    <property type="protein sequence ID" value="CAB4570224.1"/>
    <property type="molecule type" value="Genomic_DNA"/>
</dbReference>
<dbReference type="SUPFAM" id="SSF46894">
    <property type="entry name" value="C-terminal effector domain of the bipartite response regulators"/>
    <property type="match status" value="1"/>
</dbReference>
<organism evidence="2">
    <name type="scientific">freshwater metagenome</name>
    <dbReference type="NCBI Taxonomy" id="449393"/>
    <lineage>
        <taxon>unclassified sequences</taxon>
        <taxon>metagenomes</taxon>
        <taxon>ecological metagenomes</taxon>
    </lineage>
</organism>
<sequence>MKPKITALIAINSQDISKYHLICKNSGVTHWINLINSNQIRNHIRKNGPTQICLVDEQIGTESGINLVQELANAGSENIILFSKKPDLVSLNQILKKEIRAIVFKEKITIPKKNWNITKLEKTLVQDLSLGMSMQAIALHLKISVSTTKSLLRNVRKKSGIHDRSLIVAQALRDGVIG</sequence>
<evidence type="ECO:0000313" key="2">
    <source>
        <dbReference type="EMBL" id="CAB4570224.1"/>
    </source>
</evidence>
<reference evidence="2" key="1">
    <citation type="submission" date="2020-05" db="EMBL/GenBank/DDBJ databases">
        <authorList>
            <person name="Chiriac C."/>
            <person name="Salcher M."/>
            <person name="Ghai R."/>
            <person name="Kavagutti S V."/>
        </authorList>
    </citation>
    <scope>NUCLEOTIDE SEQUENCE</scope>
</reference>